<evidence type="ECO:0000313" key="7">
    <source>
        <dbReference type="Proteomes" id="UP000271678"/>
    </source>
</evidence>
<protein>
    <submittedName>
        <fullName evidence="6">TetR/AcrR family transcriptional regulator</fullName>
    </submittedName>
</protein>
<evidence type="ECO:0000313" key="6">
    <source>
        <dbReference type="EMBL" id="RNI23217.1"/>
    </source>
</evidence>
<accession>A0A3M9MDJ3</accession>
<comment type="caution">
    <text evidence="6">The sequence shown here is derived from an EMBL/GenBank/DDBJ whole genome shotgun (WGS) entry which is preliminary data.</text>
</comment>
<dbReference type="InterPro" id="IPR009057">
    <property type="entry name" value="Homeodomain-like_sf"/>
</dbReference>
<dbReference type="SUPFAM" id="SSF48498">
    <property type="entry name" value="Tetracyclin repressor-like, C-terminal domain"/>
    <property type="match status" value="1"/>
</dbReference>
<dbReference type="EMBL" id="RJJQ01000005">
    <property type="protein sequence ID" value="RNI23217.1"/>
    <property type="molecule type" value="Genomic_DNA"/>
</dbReference>
<proteinExistence type="predicted"/>
<dbReference type="Pfam" id="PF00440">
    <property type="entry name" value="TetR_N"/>
    <property type="match status" value="1"/>
</dbReference>
<gene>
    <name evidence="6" type="ORF">EFY87_07215</name>
</gene>
<sequence length="211" mass="22802">MNASVVSEAGSKPRVSGDREAEILEGVLDLLTEVGYDKLTFDAVAGRVRASKATLYRKWPSKAELVVSAVEQLKSTAQPAMGELPDTGSLEGDLTSQFCSDPDYSEKITQVMNAVTSAIHRDPELTTVLSDRFITPQTERLLEVMRRAQQRGEVGPDADLDLLVSMVPAAITYRVMAQGCMPDPAYIAKVIEDVLLPACRASVKGSGTKRS</sequence>
<keyword evidence="3" id="KW-0804">Transcription</keyword>
<dbReference type="InterPro" id="IPR050109">
    <property type="entry name" value="HTH-type_TetR-like_transc_reg"/>
</dbReference>
<dbReference type="PANTHER" id="PTHR30055">
    <property type="entry name" value="HTH-TYPE TRANSCRIPTIONAL REGULATOR RUTR"/>
    <property type="match status" value="1"/>
</dbReference>
<dbReference type="GO" id="GO:0000976">
    <property type="term" value="F:transcription cis-regulatory region binding"/>
    <property type="evidence" value="ECO:0007669"/>
    <property type="project" value="TreeGrafter"/>
</dbReference>
<name>A0A3M9MDJ3_9MICO</name>
<dbReference type="Gene3D" id="1.10.10.60">
    <property type="entry name" value="Homeodomain-like"/>
    <property type="match status" value="1"/>
</dbReference>
<dbReference type="GO" id="GO:0003700">
    <property type="term" value="F:DNA-binding transcription factor activity"/>
    <property type="evidence" value="ECO:0007669"/>
    <property type="project" value="TreeGrafter"/>
</dbReference>
<dbReference type="OrthoDB" id="9796019at2"/>
<dbReference type="AlphaFoldDB" id="A0A3M9MDJ3"/>
<dbReference type="InterPro" id="IPR011075">
    <property type="entry name" value="TetR_C"/>
</dbReference>
<dbReference type="RefSeq" id="WP_123270798.1">
    <property type="nucleotide sequence ID" value="NZ_RJJQ01000005.1"/>
</dbReference>
<dbReference type="Proteomes" id="UP000271678">
    <property type="component" value="Unassembled WGS sequence"/>
</dbReference>
<keyword evidence="2 4" id="KW-0238">DNA-binding</keyword>
<dbReference type="Pfam" id="PF16859">
    <property type="entry name" value="TetR_C_11"/>
    <property type="match status" value="1"/>
</dbReference>
<dbReference type="InterPro" id="IPR036271">
    <property type="entry name" value="Tet_transcr_reg_TetR-rel_C_sf"/>
</dbReference>
<evidence type="ECO:0000259" key="5">
    <source>
        <dbReference type="PROSITE" id="PS50977"/>
    </source>
</evidence>
<dbReference type="PANTHER" id="PTHR30055:SF149">
    <property type="entry name" value="TETR-FAMILY TRANSCRIPTIONAL REGULATOR"/>
    <property type="match status" value="1"/>
</dbReference>
<organism evidence="6 7">
    <name type="scientific">Flexivirga caeni</name>
    <dbReference type="NCBI Taxonomy" id="2294115"/>
    <lineage>
        <taxon>Bacteria</taxon>
        <taxon>Bacillati</taxon>
        <taxon>Actinomycetota</taxon>
        <taxon>Actinomycetes</taxon>
        <taxon>Micrococcales</taxon>
        <taxon>Dermacoccaceae</taxon>
        <taxon>Flexivirga</taxon>
    </lineage>
</organism>
<dbReference type="Gene3D" id="1.10.357.10">
    <property type="entry name" value="Tetracycline Repressor, domain 2"/>
    <property type="match status" value="1"/>
</dbReference>
<feature type="domain" description="HTH tetR-type" evidence="5">
    <location>
        <begin position="17"/>
        <end position="77"/>
    </location>
</feature>
<evidence type="ECO:0000256" key="3">
    <source>
        <dbReference type="ARBA" id="ARBA00023163"/>
    </source>
</evidence>
<dbReference type="PROSITE" id="PS50977">
    <property type="entry name" value="HTH_TETR_2"/>
    <property type="match status" value="1"/>
</dbReference>
<feature type="DNA-binding region" description="H-T-H motif" evidence="4">
    <location>
        <begin position="40"/>
        <end position="59"/>
    </location>
</feature>
<evidence type="ECO:0000256" key="4">
    <source>
        <dbReference type="PROSITE-ProRule" id="PRU00335"/>
    </source>
</evidence>
<evidence type="ECO:0000256" key="1">
    <source>
        <dbReference type="ARBA" id="ARBA00023015"/>
    </source>
</evidence>
<dbReference type="PRINTS" id="PR00455">
    <property type="entry name" value="HTHTETR"/>
</dbReference>
<keyword evidence="7" id="KW-1185">Reference proteome</keyword>
<dbReference type="SUPFAM" id="SSF46689">
    <property type="entry name" value="Homeodomain-like"/>
    <property type="match status" value="1"/>
</dbReference>
<dbReference type="InterPro" id="IPR001647">
    <property type="entry name" value="HTH_TetR"/>
</dbReference>
<reference evidence="6 7" key="1">
    <citation type="submission" date="2018-11" db="EMBL/GenBank/DDBJ databases">
        <title>Draft genome of Simplicispira Flexivirga sp. BO-16.</title>
        <authorList>
            <person name="Im W.T."/>
        </authorList>
    </citation>
    <scope>NUCLEOTIDE SEQUENCE [LARGE SCALE GENOMIC DNA]</scope>
    <source>
        <strain evidence="6 7">BO-16</strain>
    </source>
</reference>
<keyword evidence="1" id="KW-0805">Transcription regulation</keyword>
<evidence type="ECO:0000256" key="2">
    <source>
        <dbReference type="ARBA" id="ARBA00023125"/>
    </source>
</evidence>